<evidence type="ECO:0000256" key="2">
    <source>
        <dbReference type="SAM" id="SignalP"/>
    </source>
</evidence>
<feature type="region of interest" description="Disordered" evidence="1">
    <location>
        <begin position="253"/>
        <end position="330"/>
    </location>
</feature>
<keyword evidence="4" id="KW-1185">Reference proteome</keyword>
<name>A0A9X8Y875_9FIRM</name>
<accession>A0A9X8Y875</accession>
<dbReference type="EMBL" id="SLUK01000005">
    <property type="protein sequence ID" value="TCL43457.1"/>
    <property type="molecule type" value="Genomic_DNA"/>
</dbReference>
<evidence type="ECO:0000313" key="4">
    <source>
        <dbReference type="Proteomes" id="UP000294682"/>
    </source>
</evidence>
<dbReference type="AlphaFoldDB" id="A0A9X8Y875"/>
<feature type="chain" id="PRO_5040853790" evidence="2">
    <location>
        <begin position="29"/>
        <end position="330"/>
    </location>
</feature>
<sequence length="330" mass="34520">MRSMKSKSLAVVLAAALTLSLGSLTAFASGSAKANTIYFGNAVMTPASNGGELVMQGNNPLKIVFDRSDVVKGEGNIVITRDYDSNLYDKIDVQSENVTMVNDEENGKTTVYVELNKPFEKKDNLTVRFDGSCFKLKDSTTTFRNVGSWKIKVAEYGVFDESFEALDTVGGIDMITVKLGGAAVRAEVYPANRFVAAVNDTTPDENGQVRLKATGRGTTEVAIRFFDKDDNVIDETTWVVNVTKGGVVETTPAAVTTPAEAAPAETPAVEPAETETAPAADATVPAEDAAASSEAETSSSEAASSEASSSEAASSEAESSSAADSSSAAQ</sequence>
<keyword evidence="2" id="KW-0732">Signal</keyword>
<dbReference type="RefSeq" id="WP_079699664.1">
    <property type="nucleotide sequence ID" value="NZ_SLUK01000005.1"/>
</dbReference>
<organism evidence="3 4">
    <name type="scientific">Harryflintia acetispora</name>
    <dbReference type="NCBI Taxonomy" id="1849041"/>
    <lineage>
        <taxon>Bacteria</taxon>
        <taxon>Bacillati</taxon>
        <taxon>Bacillota</taxon>
        <taxon>Clostridia</taxon>
        <taxon>Eubacteriales</taxon>
        <taxon>Oscillospiraceae</taxon>
        <taxon>Harryflintia</taxon>
    </lineage>
</organism>
<dbReference type="Proteomes" id="UP000294682">
    <property type="component" value="Unassembled WGS sequence"/>
</dbReference>
<feature type="signal peptide" evidence="2">
    <location>
        <begin position="1"/>
        <end position="28"/>
    </location>
</feature>
<evidence type="ECO:0000313" key="3">
    <source>
        <dbReference type="EMBL" id="TCL43457.1"/>
    </source>
</evidence>
<comment type="caution">
    <text evidence="3">The sequence shown here is derived from an EMBL/GenBank/DDBJ whole genome shotgun (WGS) entry which is preliminary data.</text>
</comment>
<protein>
    <submittedName>
        <fullName evidence="3">Uncharacterized protein</fullName>
    </submittedName>
</protein>
<evidence type="ECO:0000256" key="1">
    <source>
        <dbReference type="SAM" id="MobiDB-lite"/>
    </source>
</evidence>
<gene>
    <name evidence="3" type="ORF">EDD78_10587</name>
</gene>
<proteinExistence type="predicted"/>
<reference evidence="3 4" key="1">
    <citation type="submission" date="2019-03" db="EMBL/GenBank/DDBJ databases">
        <title>Genomic Encyclopedia of Type Strains, Phase IV (KMG-IV): sequencing the most valuable type-strain genomes for metagenomic binning, comparative biology and taxonomic classification.</title>
        <authorList>
            <person name="Goeker M."/>
        </authorList>
    </citation>
    <scope>NUCLEOTIDE SEQUENCE [LARGE SCALE GENOMIC DNA]</scope>
    <source>
        <strain evidence="3 4">DSM 100433</strain>
    </source>
</reference>